<accession>A0ABS2N8W2</accession>
<proteinExistence type="predicted"/>
<organism evidence="1 2">
    <name type="scientific">Rossellomorea pakistanensis</name>
    <dbReference type="NCBI Taxonomy" id="992288"/>
    <lineage>
        <taxon>Bacteria</taxon>
        <taxon>Bacillati</taxon>
        <taxon>Bacillota</taxon>
        <taxon>Bacilli</taxon>
        <taxon>Bacillales</taxon>
        <taxon>Bacillaceae</taxon>
        <taxon>Rossellomorea</taxon>
    </lineage>
</organism>
<keyword evidence="2" id="KW-1185">Reference proteome</keyword>
<protein>
    <recommendedName>
        <fullName evidence="3">Pullulanase</fullName>
    </recommendedName>
</protein>
<dbReference type="RefSeq" id="WP_205168205.1">
    <property type="nucleotide sequence ID" value="NZ_JAFBDZ010000001.1"/>
</dbReference>
<dbReference type="Proteomes" id="UP001646157">
    <property type="component" value="Unassembled WGS sequence"/>
</dbReference>
<evidence type="ECO:0008006" key="3">
    <source>
        <dbReference type="Google" id="ProtNLM"/>
    </source>
</evidence>
<dbReference type="Pfam" id="PF20119">
    <property type="entry name" value="DUF6509"/>
    <property type="match status" value="1"/>
</dbReference>
<gene>
    <name evidence="1" type="ORF">JOC86_000543</name>
</gene>
<dbReference type="EMBL" id="JAFBDZ010000001">
    <property type="protein sequence ID" value="MBM7584006.1"/>
    <property type="molecule type" value="Genomic_DNA"/>
</dbReference>
<sequence length="92" mass="10876">MKITNHTVEELKDPTGILEGDRYEFELKVEVPEDDELFTEEGMYVKVIFVVDENGPRMAQYQLIEENTNRILDFALEEEEEVMILDYCQQNL</sequence>
<comment type="caution">
    <text evidence="1">The sequence shown here is derived from an EMBL/GenBank/DDBJ whole genome shotgun (WGS) entry which is preliminary data.</text>
</comment>
<evidence type="ECO:0000313" key="2">
    <source>
        <dbReference type="Proteomes" id="UP001646157"/>
    </source>
</evidence>
<evidence type="ECO:0000313" key="1">
    <source>
        <dbReference type="EMBL" id="MBM7584006.1"/>
    </source>
</evidence>
<dbReference type="InterPro" id="IPR045424">
    <property type="entry name" value="DUF6509"/>
</dbReference>
<name>A0ABS2N8W2_9BACI</name>
<reference evidence="1 2" key="1">
    <citation type="submission" date="2021-01" db="EMBL/GenBank/DDBJ databases">
        <title>Genomic Encyclopedia of Type Strains, Phase IV (KMG-IV): sequencing the most valuable type-strain genomes for metagenomic binning, comparative biology and taxonomic classification.</title>
        <authorList>
            <person name="Goeker M."/>
        </authorList>
    </citation>
    <scope>NUCLEOTIDE SEQUENCE [LARGE SCALE GENOMIC DNA]</scope>
    <source>
        <strain evidence="1 2">DSM 24834</strain>
    </source>
</reference>